<keyword evidence="1" id="KW-0812">Transmembrane</keyword>
<name>A0A8S5LVG2_9CAUD</name>
<accession>A0A8S5LVG2</accession>
<sequence length="80" mass="8279">MADEKNVQVEADEAVEEKTDKKFDIPFPAKVVLVAGAGIAGVALVAWAICSGKGKQVSEVAEAAKEVLPEVAEEAVKAAI</sequence>
<keyword evidence="1" id="KW-0472">Membrane</keyword>
<feature type="transmembrane region" description="Helical" evidence="1">
    <location>
        <begin position="31"/>
        <end position="50"/>
    </location>
</feature>
<dbReference type="EMBL" id="BK014744">
    <property type="protein sequence ID" value="DAD73771.1"/>
    <property type="molecule type" value="Genomic_DNA"/>
</dbReference>
<organism evidence="2">
    <name type="scientific">Siphoviridae sp. ctMsr1</name>
    <dbReference type="NCBI Taxonomy" id="2826264"/>
    <lineage>
        <taxon>Viruses</taxon>
        <taxon>Duplodnaviria</taxon>
        <taxon>Heunggongvirae</taxon>
        <taxon>Uroviricota</taxon>
        <taxon>Caudoviricetes</taxon>
    </lineage>
</organism>
<protein>
    <submittedName>
        <fullName evidence="2">Pyridine nucleotide-disulfide oxidoreductase</fullName>
    </submittedName>
</protein>
<evidence type="ECO:0000256" key="1">
    <source>
        <dbReference type="SAM" id="Phobius"/>
    </source>
</evidence>
<evidence type="ECO:0000313" key="2">
    <source>
        <dbReference type="EMBL" id="DAD73771.1"/>
    </source>
</evidence>
<reference evidence="2" key="1">
    <citation type="journal article" date="2021" name="Proc. Natl. Acad. Sci. U.S.A.">
        <title>A Catalog of Tens of Thousands of Viruses from Human Metagenomes Reveals Hidden Associations with Chronic Diseases.</title>
        <authorList>
            <person name="Tisza M.J."/>
            <person name="Buck C.B."/>
        </authorList>
    </citation>
    <scope>NUCLEOTIDE SEQUENCE</scope>
    <source>
        <strain evidence="2">CtMsr1</strain>
    </source>
</reference>
<keyword evidence="1" id="KW-1133">Transmembrane helix</keyword>
<proteinExistence type="predicted"/>